<dbReference type="PANTHER" id="PTHR13817">
    <property type="entry name" value="TITIN"/>
    <property type="match status" value="1"/>
</dbReference>
<feature type="domain" description="Fibronectin type-III" evidence="4">
    <location>
        <begin position="1094"/>
        <end position="1179"/>
    </location>
</feature>
<dbReference type="SUPFAM" id="SSF110296">
    <property type="entry name" value="Oligoxyloglucan reducing end-specific cellobiohydrolase"/>
    <property type="match status" value="2"/>
</dbReference>
<dbReference type="EMBL" id="JAUYVU010000001">
    <property type="protein sequence ID" value="MDP2540034.1"/>
    <property type="molecule type" value="Genomic_DNA"/>
</dbReference>
<evidence type="ECO:0000259" key="4">
    <source>
        <dbReference type="PROSITE" id="PS50853"/>
    </source>
</evidence>
<keyword evidence="1" id="KW-0732">Signal</keyword>
<keyword evidence="6" id="KW-1185">Reference proteome</keyword>
<gene>
    <name evidence="5" type="ORF">Q8W23_00960</name>
</gene>
<dbReference type="NCBIfam" id="TIGR04183">
    <property type="entry name" value="Por_Secre_tail"/>
    <property type="match status" value="1"/>
</dbReference>
<dbReference type="Pfam" id="PF00041">
    <property type="entry name" value="fn3"/>
    <property type="match status" value="2"/>
</dbReference>
<dbReference type="InterPro" id="IPR015943">
    <property type="entry name" value="WD40/YVTN_repeat-like_dom_sf"/>
</dbReference>
<dbReference type="InterPro" id="IPR013783">
    <property type="entry name" value="Ig-like_fold"/>
</dbReference>
<dbReference type="Pfam" id="PF20009">
    <property type="entry name" value="GEVED"/>
    <property type="match status" value="2"/>
</dbReference>
<comment type="caution">
    <text evidence="5">The sequence shown here is derived from an EMBL/GenBank/DDBJ whole genome shotgun (WGS) entry which is preliminary data.</text>
</comment>
<evidence type="ECO:0000313" key="6">
    <source>
        <dbReference type="Proteomes" id="UP001242342"/>
    </source>
</evidence>
<name>A0ABT9F028_9FLAO</name>
<evidence type="ECO:0000256" key="2">
    <source>
        <dbReference type="ARBA" id="ARBA00022737"/>
    </source>
</evidence>
<reference evidence="5 6" key="1">
    <citation type="submission" date="2023-07" db="EMBL/GenBank/DDBJ databases">
        <title>Genome content predicts the carbon catabolic preferences of heterotrophic bacteria.</title>
        <authorList>
            <person name="Gralka M."/>
        </authorList>
    </citation>
    <scope>NUCLEOTIDE SEQUENCE [LARGE SCALE GENOMIC DNA]</scope>
    <source>
        <strain evidence="5 6">4G03</strain>
    </source>
</reference>
<organism evidence="5 6">
    <name type="scientific">Tenacibaculum discolor</name>
    <dbReference type="NCBI Taxonomy" id="361581"/>
    <lineage>
        <taxon>Bacteria</taxon>
        <taxon>Pseudomonadati</taxon>
        <taxon>Bacteroidota</taxon>
        <taxon>Flavobacteriia</taxon>
        <taxon>Flavobacteriales</taxon>
        <taxon>Flavobacteriaceae</taxon>
        <taxon>Tenacibaculum</taxon>
    </lineage>
</organism>
<dbReference type="PANTHER" id="PTHR13817:SF166">
    <property type="entry name" value="NEURONAL IGCAM-RELATED"/>
    <property type="match status" value="1"/>
</dbReference>
<dbReference type="PROSITE" id="PS50853">
    <property type="entry name" value="FN3"/>
    <property type="match status" value="2"/>
</dbReference>
<accession>A0ABT9F028</accession>
<feature type="domain" description="Fibronectin type-III" evidence="4">
    <location>
        <begin position="853"/>
        <end position="938"/>
    </location>
</feature>
<evidence type="ECO:0000313" key="5">
    <source>
        <dbReference type="EMBL" id="MDP2540034.1"/>
    </source>
</evidence>
<dbReference type="RefSeq" id="WP_237270776.1">
    <property type="nucleotide sequence ID" value="NZ_JAUYVU010000001.1"/>
</dbReference>
<protein>
    <submittedName>
        <fullName evidence="5">GEVED domain-containing protein</fullName>
    </submittedName>
</protein>
<proteinExistence type="predicted"/>
<dbReference type="SUPFAM" id="SSF49265">
    <property type="entry name" value="Fibronectin type III"/>
    <property type="match status" value="2"/>
</dbReference>
<dbReference type="InterPro" id="IPR026444">
    <property type="entry name" value="Secre_tail"/>
</dbReference>
<dbReference type="InterPro" id="IPR050964">
    <property type="entry name" value="Striated_Muscle_Regulatory"/>
</dbReference>
<dbReference type="SMART" id="SM00060">
    <property type="entry name" value="FN3"/>
    <property type="match status" value="2"/>
</dbReference>
<dbReference type="InterPro" id="IPR003961">
    <property type="entry name" value="FN3_dom"/>
</dbReference>
<dbReference type="Proteomes" id="UP001242342">
    <property type="component" value="Unassembled WGS sequence"/>
</dbReference>
<dbReference type="InterPro" id="IPR045474">
    <property type="entry name" value="GEVED"/>
</dbReference>
<evidence type="ECO:0000256" key="1">
    <source>
        <dbReference type="ARBA" id="ARBA00022729"/>
    </source>
</evidence>
<dbReference type="CDD" id="cd00063">
    <property type="entry name" value="FN3"/>
    <property type="match status" value="2"/>
</dbReference>
<dbReference type="InterPro" id="IPR036116">
    <property type="entry name" value="FN3_sf"/>
</dbReference>
<dbReference type="CDD" id="cd15482">
    <property type="entry name" value="Sialidase_non-viral"/>
    <property type="match status" value="1"/>
</dbReference>
<evidence type="ECO:0000256" key="3">
    <source>
        <dbReference type="SAM" id="MobiDB-lite"/>
    </source>
</evidence>
<feature type="compositionally biased region" description="Polar residues" evidence="3">
    <location>
        <begin position="106"/>
        <end position="115"/>
    </location>
</feature>
<dbReference type="Pfam" id="PF18962">
    <property type="entry name" value="Por_Secre_tail"/>
    <property type="match status" value="1"/>
</dbReference>
<keyword evidence="2" id="KW-0677">Repeat</keyword>
<sequence length="1420" mass="150496">MNKKFKFLIGGLSVAAVSIIGSDYLKKQDVADKLAEQRKVHSTFLKESPLNESLKWGKKERKLRGLPPNRYFDQMQLLTMNPATGKMEDGSLAGLREDLLKKRAQQKSPGDNGNSWAERGPNNVGGRTRVVLFDPNDATNNTVYAGGVSGGLWKNTDISNANSQWTRVQNVPGNLSVTSITVDPRNSNRWYVGTGEQYTAGDVVGNGVYVTTDGGTTWNAVNIPAAGDAIINYNASNVFLSGIHYVNDVLAWDNGASTELFVAVGSHKYADAQSPDNWLGLQSAGLYRSTDNGTTWNRIESANMKYTFGGKDYYYTANDLEVSADNTLWMGTIGSALGQGGGRVFSSTNGGTWTEAAASPLTESNRVEIEPSATDANKIYALTQGTTSTAPVHIYKTTNAFSTASATSLPNDADNDIPTNDFCRGQAFYDLVIEADPTNDNIVYVGGIDLFKTTNGGTSWSQISKWSNNNNLAFLNVSVVHADQHSIAFGNNDSSKMLFGNDGGIYYSGNSGGTINVRNKGYNVTQFVKAGIGPDGAGDVNGIFSAGAQDNGTQGFRNSVAGVNSSIEVSGGDGFYTFIDKDGDYMIATYVNNVIYRFSLPWNGLGRQQGGATTLSSDQNTGDFVNPMGYDNDANRLLSNASTSSANSILSINVASNSKGNITNALLDASPTAFQASPFTNNAWFVGLANGKLLKLTNVTNSNATWSNINTPFVGSVSSVRFGATEDDIFVTIHNYGVTSVWATSDGGANWVSKEGNLPNIPVRDILQNPLDRTEAILATQLGVWSTSNFNDANPNWNQAYNGMSDVSVTSFDYWNVSGDHTTNKVIASTYGRGVFTGSFTSNAAADTEAPSAPTSLAASSITATSLTLNWTASTDNIAVTGYDVYQGATKIGSSTTTSYNVTGLTASTAYTFTVKAKDAAGNISGDSNTVNVTTTAATITYCTSKGDSVSDEYIGRVQLGSIDNSSGGGNGYSDHTAISTDLEKGKSNTITITPTWTGSSYDEGYGVWIDYNQDGDFSDAGETVWTKAKSKDTPVSTSFTVPSSALDGATRMRIVMKYNATPTACEASFSYGEVEDYTVNIGAAVADTQAPTAPSSLASSNVAQTTLTLSWIASTDNVGVTGYDVYQGATKLTTVTTTSYNVTGLTANTAYTFSVKAKDAAGNISSASNTVNVTTLDNVVSYCSSKGNRVTYEWIDYVSFGGMTNTTSANGGYGDFTNKVATVTQGTTNQIIVSAGFSGSSYTEYFTVWIDYNRNGTFESSEQTSLGSSSTAANRSANISIPSSALLGQTRMRVSMKYNGASTACETFADGEVEDYTVNIVNSSSSVAVSGTSDEFAEPLDREAKSSLTAYPNPAISNVTVKFGSNENVSYKITNTIGRVVLTGKTVNGTVNVSNLKTGIYLLEANDGKKSETIKLMKK</sequence>
<dbReference type="Gene3D" id="2.130.10.10">
    <property type="entry name" value="YVTN repeat-like/Quinoprotein amine dehydrogenase"/>
    <property type="match status" value="4"/>
</dbReference>
<feature type="region of interest" description="Disordered" evidence="3">
    <location>
        <begin position="103"/>
        <end position="125"/>
    </location>
</feature>
<dbReference type="Gene3D" id="2.60.40.10">
    <property type="entry name" value="Immunoglobulins"/>
    <property type="match status" value="2"/>
</dbReference>